<dbReference type="Pfam" id="PF08279">
    <property type="entry name" value="HTH_11"/>
    <property type="match status" value="1"/>
</dbReference>
<feature type="domain" description="Helix-turn-helix type 11" evidence="1">
    <location>
        <begin position="6"/>
        <end position="60"/>
    </location>
</feature>
<organism evidence="3 4">
    <name type="scientific">Rhizobium metallidurans</name>
    <dbReference type="NCBI Taxonomy" id="1265931"/>
    <lineage>
        <taxon>Bacteria</taxon>
        <taxon>Pseudomonadati</taxon>
        <taxon>Pseudomonadota</taxon>
        <taxon>Alphaproteobacteria</taxon>
        <taxon>Hyphomicrobiales</taxon>
        <taxon>Rhizobiaceae</taxon>
        <taxon>Rhizobium/Agrobacterium group</taxon>
        <taxon>Rhizobium</taxon>
    </lineage>
</organism>
<protein>
    <submittedName>
        <fullName evidence="3">Putative DNA-binding transcriptional regulator YafY</fullName>
    </submittedName>
</protein>
<accession>A0A7W6CQB5</accession>
<name>A0A7W6CQB5_9HYPH</name>
<keyword evidence="4" id="KW-1185">Reference proteome</keyword>
<evidence type="ECO:0000313" key="4">
    <source>
        <dbReference type="Proteomes" id="UP000582090"/>
    </source>
</evidence>
<evidence type="ECO:0000313" key="3">
    <source>
        <dbReference type="EMBL" id="MBB3965237.1"/>
    </source>
</evidence>
<dbReference type="Gene3D" id="1.10.10.10">
    <property type="entry name" value="Winged helix-like DNA-binding domain superfamily/Winged helix DNA-binding domain"/>
    <property type="match status" value="1"/>
</dbReference>
<dbReference type="AlphaFoldDB" id="A0A7W6CQB5"/>
<evidence type="ECO:0000259" key="1">
    <source>
        <dbReference type="Pfam" id="PF08279"/>
    </source>
</evidence>
<feature type="domain" description="WYL" evidence="2">
    <location>
        <begin position="139"/>
        <end position="200"/>
    </location>
</feature>
<dbReference type="InterPro" id="IPR036390">
    <property type="entry name" value="WH_DNA-bd_sf"/>
</dbReference>
<reference evidence="3 4" key="1">
    <citation type="submission" date="2020-08" db="EMBL/GenBank/DDBJ databases">
        <title>Genomic Encyclopedia of Type Strains, Phase IV (KMG-IV): sequencing the most valuable type-strain genomes for metagenomic binning, comparative biology and taxonomic classification.</title>
        <authorList>
            <person name="Goeker M."/>
        </authorList>
    </citation>
    <scope>NUCLEOTIDE SEQUENCE [LARGE SCALE GENOMIC DNA]</scope>
    <source>
        <strain evidence="3 4">DSM 26575</strain>
    </source>
</reference>
<dbReference type="GO" id="GO:0003677">
    <property type="term" value="F:DNA binding"/>
    <property type="evidence" value="ECO:0007669"/>
    <property type="project" value="UniProtKB-KW"/>
</dbReference>
<dbReference type="PANTHER" id="PTHR34580">
    <property type="match status" value="1"/>
</dbReference>
<comment type="caution">
    <text evidence="3">The sequence shown here is derived from an EMBL/GenBank/DDBJ whole genome shotgun (WGS) entry which is preliminary data.</text>
</comment>
<dbReference type="SUPFAM" id="SSF46785">
    <property type="entry name" value="Winged helix' DNA-binding domain"/>
    <property type="match status" value="1"/>
</dbReference>
<proteinExistence type="predicted"/>
<dbReference type="Proteomes" id="UP000582090">
    <property type="component" value="Unassembled WGS sequence"/>
</dbReference>
<dbReference type="InterPro" id="IPR026881">
    <property type="entry name" value="WYL_dom"/>
</dbReference>
<dbReference type="InterPro" id="IPR051534">
    <property type="entry name" value="CBASS_pafABC_assoc_protein"/>
</dbReference>
<dbReference type="PROSITE" id="PS52050">
    <property type="entry name" value="WYL"/>
    <property type="match status" value="1"/>
</dbReference>
<dbReference type="RefSeq" id="WP_183900807.1">
    <property type="nucleotide sequence ID" value="NZ_JACIDW010000008.1"/>
</dbReference>
<dbReference type="PANTHER" id="PTHR34580:SF3">
    <property type="entry name" value="PROTEIN PAFB"/>
    <property type="match status" value="1"/>
</dbReference>
<keyword evidence="3" id="KW-0238">DNA-binding</keyword>
<dbReference type="InterPro" id="IPR013196">
    <property type="entry name" value="HTH_11"/>
</dbReference>
<dbReference type="EMBL" id="JACIDW010000008">
    <property type="protein sequence ID" value="MBB3965237.1"/>
    <property type="molecule type" value="Genomic_DNA"/>
</dbReference>
<sequence>MARSERLLTLLQTLRRYRRPVTGAVLAEETGVSIRTLYRDIASLQAQGADIEGEPGLGYILRPGFMLPPMMFSQDEIEALVLGSRWVARAADPRLAAAGADALAKIAEVLPREIRDEIETSPLLIHMRPPISSKADMGVIRKAIRGERVLKLTYTDESGAVSIRNVWPFAISYTEQVRMIVAWCELRQDYRHFRTDRIVEMIPQDTRYPRRRAILLREWSDREIVPRDRQTLLP</sequence>
<gene>
    <name evidence="3" type="ORF">GGQ67_002905</name>
</gene>
<evidence type="ECO:0000259" key="2">
    <source>
        <dbReference type="Pfam" id="PF13280"/>
    </source>
</evidence>
<dbReference type="Pfam" id="PF13280">
    <property type="entry name" value="WYL"/>
    <property type="match status" value="1"/>
</dbReference>
<dbReference type="InterPro" id="IPR036388">
    <property type="entry name" value="WH-like_DNA-bd_sf"/>
</dbReference>